<dbReference type="GO" id="GO:0005524">
    <property type="term" value="F:ATP binding"/>
    <property type="evidence" value="ECO:0007669"/>
    <property type="project" value="UniProtKB-KW"/>
</dbReference>
<dbReference type="PANTHER" id="PTHR43335">
    <property type="entry name" value="ABC TRANSPORTER, ATP-BINDING PROTEIN"/>
    <property type="match status" value="1"/>
</dbReference>
<dbReference type="Gene3D" id="3.40.50.1820">
    <property type="entry name" value="alpha/beta hydrolase"/>
    <property type="match status" value="1"/>
</dbReference>
<keyword evidence="7" id="KW-1133">Transmembrane helix</keyword>
<dbReference type="OrthoDB" id="9804819at2"/>
<dbReference type="Pfam" id="PF00005">
    <property type="entry name" value="ABC_tran"/>
    <property type="match status" value="1"/>
</dbReference>
<dbReference type="Gene3D" id="3.40.50.300">
    <property type="entry name" value="P-loop containing nucleotide triphosphate hydrolases"/>
    <property type="match status" value="1"/>
</dbReference>
<sequence length="930" mass="95620">MRLPRFRRPTRRGYLRIAASVAVLALIAILIATTSGTDDKPAVAAHDESMTLPEAPGSAATVTIDAREYLPAHTPAPAVLLAHGFGGSKESVDGQARALARDGFVVLAYSARGFGKSTGTISLNDPDREVADAHALITWLAGRPEVKLDAPGDPRVGVAGGSYGGALALMLGGTDKRIDAVAAAITWNDLGQALFPNYGTTVPPGQPTPGVLKRGWAGVFFGAGAAPAVPGVSTGDLQTDICGRFDVGICQGYVQAAVTGAPTPELLALLRAHSPTAVARNITAPTLLVQGERDTLFGLDQADANAREIAAGGAPVTVRWFNGGHDGDADRSDGTVRSFLDDQLLDSHTDRTDDPASFGFSLPGTPDEQGQTQSRRMSADSYPGLPGTGEMPQATLQLTEASAPMQSISRPPGASPGAVSSIPGFGSAVSALSAVGGGGLGIDPPGQFATFRTAPLGRAMTVTGSPSVEVRVQSFAAPGESVLFAKLYDVGSGGRRILPGGAVAPIRLPDASGAPVDVRIALPAVAYQIPEGHQLELSVGTTDQAYSVPLSPARFTVSLANSQLTVPSVAATPTSRAVPLAPLVGIGVIAGCLALLIAGATIRSRRRGIADVDPESIDVPIVVTNLSKTYNNGFTAVDGVSFAVQHGQVLGLLGPNGAGKTTTLRMLMGLITPSSGDIRVFGHRITPGAPVLSRLGAFIEGPGLLPHLSGSDNLRLFWQATGRPIEDAHLDEVLAIADLGVAVDRKVRSYSQGMRQRLAIAQAMLGLPDLLVLDEPTNGLDPPQIRTMRDVLIQYARGGRTVVVSSHLLAEVEQTCTHVVVMDRGKVISAGTVADLVSTGGPTEIRVDDAAAGAAALAQVDGIGHVVETDGAQPTLRVDLGTAGTAKVIRALVEAGVAVDGVSTSTRLEDVFLALVHDPRAVSQSDEVAT</sequence>
<evidence type="ECO:0000256" key="6">
    <source>
        <dbReference type="SAM" id="MobiDB-lite"/>
    </source>
</evidence>
<dbReference type="AlphaFoldDB" id="A0A5A7S8W8"/>
<keyword evidence="5" id="KW-0067">ATP-binding</keyword>
<evidence type="ECO:0000313" key="9">
    <source>
        <dbReference type="EMBL" id="KAA0021083.1"/>
    </source>
</evidence>
<dbReference type="PROSITE" id="PS00211">
    <property type="entry name" value="ABC_TRANSPORTER_1"/>
    <property type="match status" value="1"/>
</dbReference>
<name>A0A5A7S8W8_9NOCA</name>
<feature type="transmembrane region" description="Helical" evidence="7">
    <location>
        <begin position="577"/>
        <end position="598"/>
    </location>
</feature>
<keyword evidence="7" id="KW-0812">Transmembrane</keyword>
<dbReference type="InterPro" id="IPR003439">
    <property type="entry name" value="ABC_transporter-like_ATP-bd"/>
</dbReference>
<comment type="similarity">
    <text evidence="1">Belongs to the ABC transporter superfamily.</text>
</comment>
<dbReference type="InterPro" id="IPR003593">
    <property type="entry name" value="AAA+_ATPase"/>
</dbReference>
<reference evidence="9 10" key="1">
    <citation type="submission" date="2019-07" db="EMBL/GenBank/DDBJ databases">
        <title>Rhodococcus cavernicolus sp. nov., isolated from a cave.</title>
        <authorList>
            <person name="Lee S.D."/>
        </authorList>
    </citation>
    <scope>NUCLEOTIDE SEQUENCE [LARGE SCALE GENOMIC DNA]</scope>
    <source>
        <strain evidence="9 10">C1-24</strain>
    </source>
</reference>
<dbReference type="Proteomes" id="UP000322244">
    <property type="component" value="Unassembled WGS sequence"/>
</dbReference>
<evidence type="ECO:0000256" key="7">
    <source>
        <dbReference type="SAM" id="Phobius"/>
    </source>
</evidence>
<evidence type="ECO:0000313" key="10">
    <source>
        <dbReference type="Proteomes" id="UP000322244"/>
    </source>
</evidence>
<dbReference type="InterPro" id="IPR000383">
    <property type="entry name" value="Xaa-Pro-like_dom"/>
</dbReference>
<dbReference type="RefSeq" id="WP_149432202.1">
    <property type="nucleotide sequence ID" value="NZ_VLNY01000012.1"/>
</dbReference>
<dbReference type="InterPro" id="IPR017871">
    <property type="entry name" value="ABC_transporter-like_CS"/>
</dbReference>
<dbReference type="SMART" id="SM00382">
    <property type="entry name" value="AAA"/>
    <property type="match status" value="1"/>
</dbReference>
<keyword evidence="7" id="KW-0472">Membrane</keyword>
<dbReference type="SUPFAM" id="SSF52540">
    <property type="entry name" value="P-loop containing nucleoside triphosphate hydrolases"/>
    <property type="match status" value="1"/>
</dbReference>
<organism evidence="9 10">
    <name type="scientific">Antrihabitans cavernicola</name>
    <dbReference type="NCBI Taxonomy" id="2495913"/>
    <lineage>
        <taxon>Bacteria</taxon>
        <taxon>Bacillati</taxon>
        <taxon>Actinomycetota</taxon>
        <taxon>Actinomycetes</taxon>
        <taxon>Mycobacteriales</taxon>
        <taxon>Nocardiaceae</taxon>
        <taxon>Antrihabitans</taxon>
    </lineage>
</organism>
<dbReference type="Gene3D" id="2.60.120.260">
    <property type="entry name" value="Galactose-binding domain-like"/>
    <property type="match status" value="1"/>
</dbReference>
<gene>
    <name evidence="9" type="ORF">FOY51_20915</name>
</gene>
<evidence type="ECO:0000256" key="2">
    <source>
        <dbReference type="ARBA" id="ARBA00022448"/>
    </source>
</evidence>
<dbReference type="InterPro" id="IPR029058">
    <property type="entry name" value="AB_hydrolase_fold"/>
</dbReference>
<proteinExistence type="inferred from homology"/>
<dbReference type="SMART" id="SM00939">
    <property type="entry name" value="PepX_C"/>
    <property type="match status" value="1"/>
</dbReference>
<dbReference type="Pfam" id="PF02129">
    <property type="entry name" value="Peptidase_S15"/>
    <property type="match status" value="1"/>
</dbReference>
<dbReference type="PANTHER" id="PTHR43335:SF4">
    <property type="entry name" value="ABC TRANSPORTER, ATP-BINDING PROTEIN"/>
    <property type="match status" value="1"/>
</dbReference>
<accession>A0A5A7S8W8</accession>
<feature type="domain" description="ABC transporter" evidence="8">
    <location>
        <begin position="621"/>
        <end position="849"/>
    </location>
</feature>
<dbReference type="GO" id="GO:0016887">
    <property type="term" value="F:ATP hydrolysis activity"/>
    <property type="evidence" value="ECO:0007669"/>
    <property type="project" value="InterPro"/>
</dbReference>
<dbReference type="PROSITE" id="PS50893">
    <property type="entry name" value="ABC_TRANSPORTER_2"/>
    <property type="match status" value="1"/>
</dbReference>
<keyword evidence="2" id="KW-0813">Transport</keyword>
<dbReference type="InterPro" id="IPR027417">
    <property type="entry name" value="P-loop_NTPase"/>
</dbReference>
<dbReference type="Pfam" id="PF08530">
    <property type="entry name" value="PepX_C"/>
    <property type="match status" value="1"/>
</dbReference>
<dbReference type="SUPFAM" id="SSF49785">
    <property type="entry name" value="Galactose-binding domain-like"/>
    <property type="match status" value="1"/>
</dbReference>
<evidence type="ECO:0000256" key="5">
    <source>
        <dbReference type="ARBA" id="ARBA00022840"/>
    </source>
</evidence>
<evidence type="ECO:0000256" key="1">
    <source>
        <dbReference type="ARBA" id="ARBA00005417"/>
    </source>
</evidence>
<evidence type="ECO:0000259" key="8">
    <source>
        <dbReference type="PROSITE" id="PS50893"/>
    </source>
</evidence>
<dbReference type="SUPFAM" id="SSF53474">
    <property type="entry name" value="alpha/beta-Hydrolases"/>
    <property type="match status" value="1"/>
</dbReference>
<dbReference type="InterPro" id="IPR013736">
    <property type="entry name" value="Xaa-Pro_dipept_C"/>
</dbReference>
<keyword evidence="10" id="KW-1185">Reference proteome</keyword>
<keyword evidence="4 9" id="KW-0378">Hydrolase</keyword>
<keyword evidence="3" id="KW-0547">Nucleotide-binding</keyword>
<dbReference type="GO" id="GO:0008239">
    <property type="term" value="F:dipeptidyl-peptidase activity"/>
    <property type="evidence" value="ECO:0007669"/>
    <property type="project" value="InterPro"/>
</dbReference>
<evidence type="ECO:0000256" key="3">
    <source>
        <dbReference type="ARBA" id="ARBA00022741"/>
    </source>
</evidence>
<dbReference type="InterPro" id="IPR008979">
    <property type="entry name" value="Galactose-bd-like_sf"/>
</dbReference>
<comment type="caution">
    <text evidence="9">The sequence shown here is derived from an EMBL/GenBank/DDBJ whole genome shotgun (WGS) entry which is preliminary data.</text>
</comment>
<protein>
    <submittedName>
        <fullName evidence="9">Alpha/beta fold hydrolase</fullName>
    </submittedName>
</protein>
<evidence type="ECO:0000256" key="4">
    <source>
        <dbReference type="ARBA" id="ARBA00022801"/>
    </source>
</evidence>
<dbReference type="EMBL" id="VLNY01000012">
    <property type="protein sequence ID" value="KAA0021083.1"/>
    <property type="molecule type" value="Genomic_DNA"/>
</dbReference>
<feature type="region of interest" description="Disordered" evidence="6">
    <location>
        <begin position="346"/>
        <end position="391"/>
    </location>
</feature>